<evidence type="ECO:0000256" key="13">
    <source>
        <dbReference type="ARBA" id="ARBA00023136"/>
    </source>
</evidence>
<dbReference type="SMART" id="SM00091">
    <property type="entry name" value="PAS"/>
    <property type="match status" value="1"/>
</dbReference>
<dbReference type="InterPro" id="IPR005467">
    <property type="entry name" value="His_kinase_dom"/>
</dbReference>
<evidence type="ECO:0000256" key="12">
    <source>
        <dbReference type="ARBA" id="ARBA00023012"/>
    </source>
</evidence>
<dbReference type="PANTHER" id="PTHR45339:SF1">
    <property type="entry name" value="HYBRID SIGNAL TRANSDUCTION HISTIDINE KINASE J"/>
    <property type="match status" value="1"/>
</dbReference>
<dbReference type="NCBIfam" id="TIGR00229">
    <property type="entry name" value="sensory_box"/>
    <property type="match status" value="1"/>
</dbReference>
<evidence type="ECO:0000256" key="2">
    <source>
        <dbReference type="ARBA" id="ARBA00004651"/>
    </source>
</evidence>
<dbReference type="OrthoDB" id="5290456at2"/>
<evidence type="ECO:0000256" key="5">
    <source>
        <dbReference type="ARBA" id="ARBA00022553"/>
    </source>
</evidence>
<dbReference type="PRINTS" id="PR00344">
    <property type="entry name" value="BCTRLSENSOR"/>
</dbReference>
<dbReference type="GO" id="GO:0005524">
    <property type="term" value="F:ATP binding"/>
    <property type="evidence" value="ECO:0007669"/>
    <property type="project" value="UniProtKB-KW"/>
</dbReference>
<protein>
    <recommendedName>
        <fullName evidence="16">Sensory/regulatory protein RpfC</fullName>
        <ecNumber evidence="3">2.7.13.3</ecNumber>
    </recommendedName>
    <alternativeName>
        <fullName evidence="17">Virulence sensor protein BvgS</fullName>
    </alternativeName>
</protein>
<dbReference type="SUPFAM" id="SSF55874">
    <property type="entry name" value="ATPase domain of HSP90 chaperone/DNA topoisomerase II/histidine kinase"/>
    <property type="match status" value="1"/>
</dbReference>
<dbReference type="CDD" id="cd16922">
    <property type="entry name" value="HATPase_EvgS-ArcB-TorS-like"/>
    <property type="match status" value="1"/>
</dbReference>
<evidence type="ECO:0000256" key="1">
    <source>
        <dbReference type="ARBA" id="ARBA00000085"/>
    </source>
</evidence>
<comment type="catalytic activity">
    <reaction evidence="1">
        <text>ATP + protein L-histidine = ADP + protein N-phospho-L-histidine.</text>
        <dbReference type="EC" id="2.7.13.3"/>
    </reaction>
</comment>
<dbReference type="InterPro" id="IPR000700">
    <property type="entry name" value="PAS-assoc_C"/>
</dbReference>
<evidence type="ECO:0000256" key="16">
    <source>
        <dbReference type="ARBA" id="ARBA00068150"/>
    </source>
</evidence>
<comment type="caution">
    <text evidence="27">The sequence shown here is derived from an EMBL/GenBank/DDBJ whole genome shotgun (WGS) entry which is preliminary data.</text>
</comment>
<dbReference type="Gene3D" id="3.30.450.20">
    <property type="entry name" value="PAS domain"/>
    <property type="match status" value="1"/>
</dbReference>
<feature type="domain" description="Response regulatory" evidence="22">
    <location>
        <begin position="621"/>
        <end position="736"/>
    </location>
</feature>
<dbReference type="SUPFAM" id="SSF47226">
    <property type="entry name" value="Histidine-containing phosphotransfer domain, HPT domain"/>
    <property type="match status" value="1"/>
</dbReference>
<evidence type="ECO:0000259" key="23">
    <source>
        <dbReference type="PROSITE" id="PS50112"/>
    </source>
</evidence>
<dbReference type="CDD" id="cd06225">
    <property type="entry name" value="HAMP"/>
    <property type="match status" value="1"/>
</dbReference>
<dbReference type="Gene3D" id="3.30.565.10">
    <property type="entry name" value="Histidine kinase-like ATPase, C-terminal domain"/>
    <property type="match status" value="1"/>
</dbReference>
<evidence type="ECO:0000256" key="6">
    <source>
        <dbReference type="ARBA" id="ARBA00022679"/>
    </source>
</evidence>
<dbReference type="Pfam" id="PF01627">
    <property type="entry name" value="Hpt"/>
    <property type="match status" value="1"/>
</dbReference>
<reference evidence="27 28" key="1">
    <citation type="submission" date="2016-09" db="EMBL/GenBank/DDBJ databases">
        <title>Chromobacterium muskegensis sp. nov., an insecticidal bacterium isolated from Sphagnum bogs.</title>
        <authorList>
            <person name="Sparks M.E."/>
            <person name="Blackburn M.B."/>
            <person name="Gundersen-Rindal D.E."/>
            <person name="Mitchell A."/>
            <person name="Farrar R."/>
            <person name="Kuhar D."/>
        </authorList>
    </citation>
    <scope>NUCLEOTIDE SEQUENCE [LARGE SCALE GENOMIC DNA]</scope>
    <source>
        <strain evidence="27 28">37-2</strain>
    </source>
</reference>
<feature type="modified residue" description="Phosphohistidine" evidence="18">
    <location>
        <position position="960"/>
    </location>
</feature>
<dbReference type="SUPFAM" id="SSF55785">
    <property type="entry name" value="PYP-like sensor domain (PAS domain)"/>
    <property type="match status" value="1"/>
</dbReference>
<dbReference type="InterPro" id="IPR013656">
    <property type="entry name" value="PAS_4"/>
</dbReference>
<dbReference type="InterPro" id="IPR036097">
    <property type="entry name" value="HisK_dim/P_sf"/>
</dbReference>
<dbReference type="InterPro" id="IPR004358">
    <property type="entry name" value="Sig_transdc_His_kin-like_C"/>
</dbReference>
<evidence type="ECO:0000259" key="21">
    <source>
        <dbReference type="PROSITE" id="PS50109"/>
    </source>
</evidence>
<evidence type="ECO:0000256" key="15">
    <source>
        <dbReference type="ARBA" id="ARBA00064003"/>
    </source>
</evidence>
<evidence type="ECO:0000313" key="27">
    <source>
        <dbReference type="EMBL" id="OHX11199.1"/>
    </source>
</evidence>
<dbReference type="InterPro" id="IPR000014">
    <property type="entry name" value="PAS"/>
</dbReference>
<keyword evidence="6" id="KW-0808">Transferase</keyword>
<dbReference type="Pfam" id="PF02518">
    <property type="entry name" value="HATPase_c"/>
    <property type="match status" value="1"/>
</dbReference>
<dbReference type="InterPro" id="IPR001789">
    <property type="entry name" value="Sig_transdc_resp-reg_receiver"/>
</dbReference>
<feature type="domain" description="PAC" evidence="24">
    <location>
        <begin position="311"/>
        <end position="363"/>
    </location>
</feature>
<dbReference type="Proteomes" id="UP000180088">
    <property type="component" value="Unassembled WGS sequence"/>
</dbReference>
<dbReference type="PROSITE" id="PS50109">
    <property type="entry name" value="HIS_KIN"/>
    <property type="match status" value="1"/>
</dbReference>
<comment type="subcellular location">
    <subcellularLocation>
        <location evidence="2">Cell membrane</location>
        <topology evidence="2">Multi-pass membrane protein</topology>
    </subcellularLocation>
</comment>
<dbReference type="CDD" id="cd17546">
    <property type="entry name" value="REC_hyHK_CKI1_RcsC-like"/>
    <property type="match status" value="2"/>
</dbReference>
<evidence type="ECO:0000256" key="17">
    <source>
        <dbReference type="ARBA" id="ARBA00070152"/>
    </source>
</evidence>
<keyword evidence="11 20" id="KW-1133">Transmembrane helix</keyword>
<dbReference type="PROSITE" id="PS50110">
    <property type="entry name" value="RESPONSE_REGULATORY"/>
    <property type="match status" value="2"/>
</dbReference>
<evidence type="ECO:0000256" key="4">
    <source>
        <dbReference type="ARBA" id="ARBA00022475"/>
    </source>
</evidence>
<evidence type="ECO:0000256" key="7">
    <source>
        <dbReference type="ARBA" id="ARBA00022692"/>
    </source>
</evidence>
<dbReference type="Gene3D" id="6.10.340.10">
    <property type="match status" value="1"/>
</dbReference>
<dbReference type="AlphaFoldDB" id="A0A1S1WVD6"/>
<keyword evidence="7 20" id="KW-0812">Transmembrane</keyword>
<dbReference type="SMART" id="SM00304">
    <property type="entry name" value="HAMP"/>
    <property type="match status" value="1"/>
</dbReference>
<dbReference type="GO" id="GO:0005886">
    <property type="term" value="C:plasma membrane"/>
    <property type="evidence" value="ECO:0007669"/>
    <property type="project" value="UniProtKB-SubCell"/>
</dbReference>
<evidence type="ECO:0000256" key="18">
    <source>
        <dbReference type="PROSITE-ProRule" id="PRU00110"/>
    </source>
</evidence>
<dbReference type="InterPro" id="IPR011006">
    <property type="entry name" value="CheY-like_superfamily"/>
</dbReference>
<dbReference type="InterPro" id="IPR036641">
    <property type="entry name" value="HPT_dom_sf"/>
</dbReference>
<sequence>MFSIILPTARNILEQRIRHSRQQLWLTLAGALLILLLLAYLFCSAYYAMISNISDFSAMAGRIASGELDGRVELSTRDELQDIAAAFNQVTLSLAAILTRSQRRITLNLAMQQARSIEEMGLCLLHTVAEMLAARKLHFDFRDDGAAQLLRVASLCEASGQADDGQLHRYTLPMISDGETIACLELETPAALTEAERSALNELQPIITLNAKVQRHERHSALLLRQTRQQAESLAEREHYFRAVFHNSGVGFCSLTAIGRIVMVNDRLCGYLGRSAEQLVGSDIQQWVAAQDQAAIAELLALHLAGGNPEKSREIRLRTARGSHCWGSADSMAVRAADGTLKEIVVSFLDITDLKDTEAALRTAKTAAEEASKAKSDFLANMSHEVRTPMNAVIGLSQLLLQTELTPRQSNYLEKIHNSAKALLRIIDDILDFSKIEAGKLQIEQVDFYLDRVIESMSDLFELKAEENGVELLFDIGADIPMHLRGDPLRLGQVLINLIGNAVKFTRNGTVVIAATQVSESAQGCLLRFEVRDSGIGLSPEQCAKLFQAFSQADSSITRQYGGTGLGLAISKRLVELMDGEISVASSPGAGAAFSFTARFSWPEQRAAELRELVQDLSGLNVLVVDDNPSAREILQHILSTFTYQARAAESGAQALAMLEREAFDLILLDWKMPDMNGLEVMRQLQRRANPMPAVIMLSAFAREEETRLAQAVGVRHFLHKPVNASTLCDVILEVFGKSRVQRTSVEKAAPSDLRRLTGRRVLLVEDNEINQEVATALLSQAGIMVEIANHGQEALQQLASGPPVELILMDLQMPVMDGLEATRRIRAQPAFAALPIIAMTANAMSGDRERCLAAGMNDHIAKPVDVDELYRLLLRWLAGVEASPSAIAGMRLPPSEPSTARLPDIENLDAELGLRRTGENLSLYLKVLGRYLDSNATAAHDLKTAFSAQDYALAGRLAHTLKSLSASIGNEALANAAAGLETSAKQNRQPDPQTQHRAFALLEALLGSLRHFLQAAPQDPAPGAEADWPALAPELQQLARLLAADDSQAIACLEALQPKIGSPPPSEAWSALHKAVLDYEFEAALQSLQMACREVGVALAPD</sequence>
<dbReference type="CDD" id="cd00130">
    <property type="entry name" value="PAS"/>
    <property type="match status" value="1"/>
</dbReference>
<dbReference type="InterPro" id="IPR036890">
    <property type="entry name" value="HATPase_C_sf"/>
</dbReference>
<dbReference type="InterPro" id="IPR003661">
    <property type="entry name" value="HisK_dim/P_dom"/>
</dbReference>
<feature type="domain" description="HPt" evidence="26">
    <location>
        <begin position="921"/>
        <end position="1020"/>
    </location>
</feature>
<evidence type="ECO:0000259" key="25">
    <source>
        <dbReference type="PROSITE" id="PS50885"/>
    </source>
</evidence>
<dbReference type="FunFam" id="1.10.287.130:FF:000002">
    <property type="entry name" value="Two-component osmosensing histidine kinase"/>
    <property type="match status" value="1"/>
</dbReference>
<name>A0A1S1WVD6_9NEIS</name>
<dbReference type="CDD" id="cd00082">
    <property type="entry name" value="HisKA"/>
    <property type="match status" value="1"/>
</dbReference>
<evidence type="ECO:0000313" key="28">
    <source>
        <dbReference type="Proteomes" id="UP000180088"/>
    </source>
</evidence>
<feature type="modified residue" description="4-aspartylphosphate" evidence="19">
    <location>
        <position position="670"/>
    </location>
</feature>
<dbReference type="PANTHER" id="PTHR45339">
    <property type="entry name" value="HYBRID SIGNAL TRANSDUCTION HISTIDINE KINASE J"/>
    <property type="match status" value="1"/>
</dbReference>
<dbReference type="Gene3D" id="3.40.50.2300">
    <property type="match status" value="2"/>
</dbReference>
<evidence type="ECO:0000256" key="20">
    <source>
        <dbReference type="SAM" id="Phobius"/>
    </source>
</evidence>
<dbReference type="EC" id="2.7.13.3" evidence="3"/>
<feature type="transmembrane region" description="Helical" evidence="20">
    <location>
        <begin position="24"/>
        <end position="49"/>
    </location>
</feature>
<dbReference type="PROSITE" id="PS50894">
    <property type="entry name" value="HPT"/>
    <property type="match status" value="1"/>
</dbReference>
<evidence type="ECO:0000259" key="24">
    <source>
        <dbReference type="PROSITE" id="PS50113"/>
    </source>
</evidence>
<feature type="domain" description="Response regulatory" evidence="22">
    <location>
        <begin position="761"/>
        <end position="878"/>
    </location>
</feature>
<dbReference type="PROSITE" id="PS50113">
    <property type="entry name" value="PAC"/>
    <property type="match status" value="1"/>
</dbReference>
<dbReference type="SUPFAM" id="SSF47384">
    <property type="entry name" value="Homodimeric domain of signal transducing histidine kinase"/>
    <property type="match status" value="1"/>
</dbReference>
<comment type="subunit">
    <text evidence="15">At low DSF concentrations, interacts with RpfF.</text>
</comment>
<dbReference type="InterPro" id="IPR035965">
    <property type="entry name" value="PAS-like_dom_sf"/>
</dbReference>
<proteinExistence type="predicted"/>
<dbReference type="InterPro" id="IPR008207">
    <property type="entry name" value="Sig_transdc_His_kin_Hpt_dom"/>
</dbReference>
<evidence type="ECO:0000259" key="22">
    <source>
        <dbReference type="PROSITE" id="PS50110"/>
    </source>
</evidence>
<dbReference type="RefSeq" id="WP_071116456.1">
    <property type="nucleotide sequence ID" value="NZ_MKCS01000002.1"/>
</dbReference>
<dbReference type="SUPFAM" id="SSF52172">
    <property type="entry name" value="CheY-like"/>
    <property type="match status" value="2"/>
</dbReference>
<dbReference type="InterPro" id="IPR001610">
    <property type="entry name" value="PAC"/>
</dbReference>
<keyword evidence="8" id="KW-0547">Nucleotide-binding</keyword>
<evidence type="ECO:0000256" key="3">
    <source>
        <dbReference type="ARBA" id="ARBA00012438"/>
    </source>
</evidence>
<dbReference type="Gene3D" id="1.20.120.160">
    <property type="entry name" value="HPT domain"/>
    <property type="match status" value="1"/>
</dbReference>
<evidence type="ECO:0000256" key="19">
    <source>
        <dbReference type="PROSITE-ProRule" id="PRU00169"/>
    </source>
</evidence>
<gene>
    <name evidence="27" type="ORF">BI347_15960</name>
</gene>
<keyword evidence="12" id="KW-0902">Two-component regulatory system</keyword>
<evidence type="ECO:0000259" key="26">
    <source>
        <dbReference type="PROSITE" id="PS50894"/>
    </source>
</evidence>
<evidence type="ECO:0000256" key="9">
    <source>
        <dbReference type="ARBA" id="ARBA00022777"/>
    </source>
</evidence>
<dbReference type="SMART" id="SM00448">
    <property type="entry name" value="REC"/>
    <property type="match status" value="2"/>
</dbReference>
<dbReference type="Pfam" id="PF00672">
    <property type="entry name" value="HAMP"/>
    <property type="match status" value="1"/>
</dbReference>
<keyword evidence="5 19" id="KW-0597">Phosphoprotein</keyword>
<evidence type="ECO:0000256" key="8">
    <source>
        <dbReference type="ARBA" id="ARBA00022741"/>
    </source>
</evidence>
<dbReference type="SMART" id="SM00388">
    <property type="entry name" value="HisKA"/>
    <property type="match status" value="1"/>
</dbReference>
<dbReference type="SMART" id="SM00086">
    <property type="entry name" value="PAC"/>
    <property type="match status" value="1"/>
</dbReference>
<dbReference type="InterPro" id="IPR003594">
    <property type="entry name" value="HATPase_dom"/>
</dbReference>
<evidence type="ECO:0000256" key="11">
    <source>
        <dbReference type="ARBA" id="ARBA00022989"/>
    </source>
</evidence>
<keyword evidence="10" id="KW-0067">ATP-binding</keyword>
<comment type="function">
    <text evidence="14">Member of the two-component regulatory system BvgS/BvgA. Phosphorylates BvgA via a four-step phosphorelay in response to environmental signals.</text>
</comment>
<evidence type="ECO:0000256" key="10">
    <source>
        <dbReference type="ARBA" id="ARBA00022840"/>
    </source>
</evidence>
<feature type="domain" description="PAS" evidence="23">
    <location>
        <begin position="237"/>
        <end position="307"/>
    </location>
</feature>
<keyword evidence="4" id="KW-1003">Cell membrane</keyword>
<organism evidence="27 28">
    <name type="scientific">Chromobacterium sphagni</name>
    <dbReference type="NCBI Taxonomy" id="1903179"/>
    <lineage>
        <taxon>Bacteria</taxon>
        <taxon>Pseudomonadati</taxon>
        <taxon>Pseudomonadota</taxon>
        <taxon>Betaproteobacteria</taxon>
        <taxon>Neisseriales</taxon>
        <taxon>Chromobacteriaceae</taxon>
        <taxon>Chromobacterium</taxon>
    </lineage>
</organism>
<feature type="modified residue" description="4-aspartylphosphate" evidence="19">
    <location>
        <position position="811"/>
    </location>
</feature>
<feature type="domain" description="Histidine kinase" evidence="21">
    <location>
        <begin position="381"/>
        <end position="602"/>
    </location>
</feature>
<dbReference type="GO" id="GO:0000155">
    <property type="term" value="F:phosphorelay sensor kinase activity"/>
    <property type="evidence" value="ECO:0007669"/>
    <property type="project" value="InterPro"/>
</dbReference>
<dbReference type="STRING" id="1903179.BI347_15960"/>
<keyword evidence="9" id="KW-0418">Kinase</keyword>
<evidence type="ECO:0000256" key="14">
    <source>
        <dbReference type="ARBA" id="ARBA00058004"/>
    </source>
</evidence>
<dbReference type="FunFam" id="3.30.565.10:FF:000010">
    <property type="entry name" value="Sensor histidine kinase RcsC"/>
    <property type="match status" value="1"/>
</dbReference>
<dbReference type="PROSITE" id="PS50112">
    <property type="entry name" value="PAS"/>
    <property type="match status" value="1"/>
</dbReference>
<dbReference type="Pfam" id="PF00512">
    <property type="entry name" value="HisKA"/>
    <property type="match status" value="1"/>
</dbReference>
<feature type="domain" description="HAMP" evidence="25">
    <location>
        <begin position="47"/>
        <end position="99"/>
    </location>
</feature>
<dbReference type="Pfam" id="PF08448">
    <property type="entry name" value="PAS_4"/>
    <property type="match status" value="1"/>
</dbReference>
<dbReference type="Pfam" id="PF00072">
    <property type="entry name" value="Response_reg"/>
    <property type="match status" value="2"/>
</dbReference>
<dbReference type="SMART" id="SM00387">
    <property type="entry name" value="HATPase_c"/>
    <property type="match status" value="1"/>
</dbReference>
<dbReference type="InterPro" id="IPR003660">
    <property type="entry name" value="HAMP_dom"/>
</dbReference>
<dbReference type="EMBL" id="MKCS01000002">
    <property type="protein sequence ID" value="OHX11199.1"/>
    <property type="molecule type" value="Genomic_DNA"/>
</dbReference>
<keyword evidence="13 20" id="KW-0472">Membrane</keyword>
<dbReference type="PROSITE" id="PS50885">
    <property type="entry name" value="HAMP"/>
    <property type="match status" value="1"/>
</dbReference>
<dbReference type="Gene3D" id="1.10.287.130">
    <property type="match status" value="1"/>
</dbReference>
<accession>A0A1S1WVD6</accession>